<evidence type="ECO:0000313" key="1">
    <source>
        <dbReference type="EMBL" id="XBY43090.1"/>
    </source>
</evidence>
<dbReference type="RefSeq" id="WP_407048192.1">
    <property type="nucleotide sequence ID" value="NZ_CP158568.1"/>
</dbReference>
<proteinExistence type="predicted"/>
<dbReference type="AlphaFoldDB" id="A0AAU7X673"/>
<dbReference type="KEGG" id="mflg:ABS361_13355"/>
<name>A0AAU7X673_9HYPH</name>
<gene>
    <name evidence="1" type="ORF">ABS361_13355</name>
</gene>
<reference evidence="1" key="1">
    <citation type="submission" date="2024-06" db="EMBL/GenBank/DDBJ databases">
        <title>Methylostella associata gen. nov., sp. nov., a novel Ancalomicrobiaceae-affiliated facultatively methylotrophic bacteria that feed on methanotrophs of the genus Methylococcus.</title>
        <authorList>
            <person name="Saltykova V."/>
            <person name="Danilova O.V."/>
            <person name="Oshkin I.Y."/>
            <person name="Belova S.E."/>
            <person name="Pimenov N.V."/>
            <person name="Dedysh S.N."/>
        </authorList>
    </citation>
    <scope>NUCLEOTIDE SEQUENCE</scope>
    <source>
        <strain evidence="1">S20</strain>
    </source>
</reference>
<sequence>MASPNSSPRFEGRVGGVELIPIHPRADQTAHRLIAIGRKGARGRPRIAPGLVLHPPGSSLYLERAEAILRGRVGLA</sequence>
<accession>A0AAU7X673</accession>
<organism evidence="1">
    <name type="scientific">Methyloraptor flagellatus</name>
    <dbReference type="NCBI Taxonomy" id="3162530"/>
    <lineage>
        <taxon>Bacteria</taxon>
        <taxon>Pseudomonadati</taxon>
        <taxon>Pseudomonadota</taxon>
        <taxon>Alphaproteobacteria</taxon>
        <taxon>Hyphomicrobiales</taxon>
        <taxon>Ancalomicrobiaceae</taxon>
        <taxon>Methyloraptor</taxon>
    </lineage>
</organism>
<dbReference type="EMBL" id="CP158568">
    <property type="protein sequence ID" value="XBY43090.1"/>
    <property type="molecule type" value="Genomic_DNA"/>
</dbReference>
<protein>
    <submittedName>
        <fullName evidence="1">Uncharacterized protein</fullName>
    </submittedName>
</protein>